<keyword evidence="1" id="KW-0175">Coiled coil</keyword>
<feature type="coiled-coil region" evidence="1">
    <location>
        <begin position="426"/>
        <end position="464"/>
    </location>
</feature>
<evidence type="ECO:0000259" key="3">
    <source>
        <dbReference type="Pfam" id="PF05872"/>
    </source>
</evidence>
<dbReference type="Pfam" id="PF05872">
    <property type="entry name" value="HerA_C"/>
    <property type="match status" value="1"/>
</dbReference>
<proteinExistence type="predicted"/>
<dbReference type="Gene3D" id="3.40.50.300">
    <property type="entry name" value="P-loop containing nucleotide triphosphate hydrolases"/>
    <property type="match status" value="2"/>
</dbReference>
<gene>
    <name evidence="4" type="ORF">SDC9_24150</name>
</gene>
<accession>A0A644UH18</accession>
<dbReference type="SUPFAM" id="SSF52540">
    <property type="entry name" value="P-loop containing nucleoside triphosphate hydrolases"/>
    <property type="match status" value="1"/>
</dbReference>
<dbReference type="PANTHER" id="PTHR30121">
    <property type="entry name" value="UNCHARACTERIZED PROTEIN YJGR-RELATED"/>
    <property type="match status" value="1"/>
</dbReference>
<feature type="compositionally biased region" description="Low complexity" evidence="2">
    <location>
        <begin position="471"/>
        <end position="481"/>
    </location>
</feature>
<name>A0A644UH18_9ZZZZ</name>
<dbReference type="InterPro" id="IPR051162">
    <property type="entry name" value="T4SS_component"/>
</dbReference>
<evidence type="ECO:0000256" key="2">
    <source>
        <dbReference type="SAM" id="MobiDB-lite"/>
    </source>
</evidence>
<organism evidence="4">
    <name type="scientific">bioreactor metagenome</name>
    <dbReference type="NCBI Taxonomy" id="1076179"/>
    <lineage>
        <taxon>unclassified sequences</taxon>
        <taxon>metagenomes</taxon>
        <taxon>ecological metagenomes</taxon>
    </lineage>
</organism>
<comment type="caution">
    <text evidence="4">The sequence shown here is derived from an EMBL/GenBank/DDBJ whole genome shotgun (WGS) entry which is preliminary data.</text>
</comment>
<dbReference type="EMBL" id="VSSQ01000115">
    <property type="protein sequence ID" value="MPL78286.1"/>
    <property type="molecule type" value="Genomic_DNA"/>
</dbReference>
<reference evidence="4" key="1">
    <citation type="submission" date="2019-08" db="EMBL/GenBank/DDBJ databases">
        <authorList>
            <person name="Kucharzyk K."/>
            <person name="Murdoch R.W."/>
            <person name="Higgins S."/>
            <person name="Loffler F."/>
        </authorList>
    </citation>
    <scope>NUCLEOTIDE SEQUENCE</scope>
</reference>
<dbReference type="AlphaFoldDB" id="A0A644UH18"/>
<feature type="domain" description="Helicase HerA-like C-terminal" evidence="3">
    <location>
        <begin position="9"/>
        <end position="510"/>
    </location>
</feature>
<protein>
    <recommendedName>
        <fullName evidence="3">Helicase HerA-like C-terminal domain-containing protein</fullName>
    </recommendedName>
</protein>
<feature type="region of interest" description="Disordered" evidence="2">
    <location>
        <begin position="464"/>
        <end position="483"/>
    </location>
</feature>
<dbReference type="InterPro" id="IPR033186">
    <property type="entry name" value="HerA_C"/>
</dbReference>
<dbReference type="InterPro" id="IPR027417">
    <property type="entry name" value="P-loop_NTPase"/>
</dbReference>
<evidence type="ECO:0000313" key="4">
    <source>
        <dbReference type="EMBL" id="MPL78286.1"/>
    </source>
</evidence>
<evidence type="ECO:0000256" key="1">
    <source>
        <dbReference type="SAM" id="Coils"/>
    </source>
</evidence>
<sequence>MIDKDNRMYVAHSKSPIFMNPKMVNRHGLIAGATGTGKTVSLQVLAETFSNAGVPCFLADMKGDLSGVSQAGGTNKFIDARISEFGIDPSSLLFSGAPVRFFDVFGEQGHPMRTTISEMGPLLLARLMGLNETQEGVLNIVFRIADEKQLLLIDIKDLRAMLDWASRNAKEYTSLYGNISTTSIGAIQRALLALESQGADKFFGEPAFNIFDLMQMEGGKGVLNILAADKLMMSPKLYSTFLLWLLSELYDQLPEVGDLPVPKFVFFFDEAHMLFEDAPKALREKVELVVRLIRSKGVGVYFITQSPADIPVEVLGQLGNRIQHALRAFTPQDQKVVRAAAQTFRANPAFDTERAILELGTGEALVSFLDEKGAPSVVERAKMLFPMSQIGAITPQQRDTLIRQSRLFGMYERQFDRESAYERISGERLIEQRQEEDAKIAQEREKEQIRLEKEQVRLEKEREREYRRIASSSGRRGSSKSTLDKALGSAATSIGRSVGTQIVRGILGAIFKR</sequence>
<dbReference type="PANTHER" id="PTHR30121:SF6">
    <property type="entry name" value="SLR6007 PROTEIN"/>
    <property type="match status" value="1"/>
</dbReference>